<evidence type="ECO:0000313" key="2">
    <source>
        <dbReference type="EMBL" id="MBP2327610.1"/>
    </source>
</evidence>
<dbReference type="EMBL" id="JAGINW010000001">
    <property type="protein sequence ID" value="MBP2327610.1"/>
    <property type="molecule type" value="Genomic_DNA"/>
</dbReference>
<sequence>MSNVLISGASVAGPALAYWLRRHGMTPTIVERAPGIRPGGQAIDVRGVGLTVVDRMGLLDAIGDLRTHTTGMSFVDADGAELMRSTEETLTGGVVDNEDIEILKSDLSEVLYDATRDDVEHLFGDSIAGLTQDDEGVTVAFERGAGRRFDYVIGADGLHSTVRSLVFGPESQYLTHLDTYLAVFTVPNFLGLDRWQTFHQTEGGLAGVYTTRTNDEVRAFLGFESPLLDFDHRDLDQQRKLVADRFAGAGWQVPRLLAEMMRAPDFYFDAMGQIRMPTWSSGRVSLVGDAAYCGSPLSGQGTTMALVGAYVLAGEMAYGGGFAAYEQKMRGFVAANQDVALAASRSEERRIDPETMRRISNGITLPVY</sequence>
<organism evidence="2 3">
    <name type="scientific">Kibdelosporangium banguiense</name>
    <dbReference type="NCBI Taxonomy" id="1365924"/>
    <lineage>
        <taxon>Bacteria</taxon>
        <taxon>Bacillati</taxon>
        <taxon>Actinomycetota</taxon>
        <taxon>Actinomycetes</taxon>
        <taxon>Pseudonocardiales</taxon>
        <taxon>Pseudonocardiaceae</taxon>
        <taxon>Kibdelosporangium</taxon>
    </lineage>
</organism>
<evidence type="ECO:0000313" key="3">
    <source>
        <dbReference type="Proteomes" id="UP001519332"/>
    </source>
</evidence>
<dbReference type="Gene3D" id="3.50.50.60">
    <property type="entry name" value="FAD/NAD(P)-binding domain"/>
    <property type="match status" value="1"/>
</dbReference>
<proteinExistence type="predicted"/>
<dbReference type="Pfam" id="PF01494">
    <property type="entry name" value="FAD_binding_3"/>
    <property type="match status" value="1"/>
</dbReference>
<dbReference type="PANTHER" id="PTHR46865">
    <property type="entry name" value="OXIDOREDUCTASE-RELATED"/>
    <property type="match status" value="1"/>
</dbReference>
<dbReference type="PANTHER" id="PTHR46865:SF2">
    <property type="entry name" value="MONOOXYGENASE"/>
    <property type="match status" value="1"/>
</dbReference>
<dbReference type="InterPro" id="IPR036188">
    <property type="entry name" value="FAD/NAD-bd_sf"/>
</dbReference>
<dbReference type="InterPro" id="IPR051704">
    <property type="entry name" value="FAD_aromatic-hydroxylase"/>
</dbReference>
<dbReference type="SUPFAM" id="SSF51905">
    <property type="entry name" value="FAD/NAD(P)-binding domain"/>
    <property type="match status" value="1"/>
</dbReference>
<dbReference type="InterPro" id="IPR002938">
    <property type="entry name" value="FAD-bd"/>
</dbReference>
<comment type="caution">
    <text evidence="2">The sequence shown here is derived from an EMBL/GenBank/DDBJ whole genome shotgun (WGS) entry which is preliminary data.</text>
</comment>
<gene>
    <name evidence="2" type="ORF">JOF56_007995</name>
</gene>
<keyword evidence="3" id="KW-1185">Reference proteome</keyword>
<dbReference type="Gene3D" id="3.30.9.10">
    <property type="entry name" value="D-Amino Acid Oxidase, subunit A, domain 2"/>
    <property type="match status" value="1"/>
</dbReference>
<dbReference type="RefSeq" id="WP_209644534.1">
    <property type="nucleotide sequence ID" value="NZ_JAGINW010000001.1"/>
</dbReference>
<accession>A0ABS4TT87</accession>
<reference evidence="2 3" key="1">
    <citation type="submission" date="2021-03" db="EMBL/GenBank/DDBJ databases">
        <title>Sequencing the genomes of 1000 actinobacteria strains.</title>
        <authorList>
            <person name="Klenk H.-P."/>
        </authorList>
    </citation>
    <scope>NUCLEOTIDE SEQUENCE [LARGE SCALE GENOMIC DNA]</scope>
    <source>
        <strain evidence="2 3">DSM 46670</strain>
    </source>
</reference>
<feature type="domain" description="FAD-binding" evidence="1">
    <location>
        <begin position="3"/>
        <end position="317"/>
    </location>
</feature>
<protein>
    <submittedName>
        <fullName evidence="2">2-polyprenyl-6-methoxyphenol hydroxylase-like FAD-dependent oxidoreductase</fullName>
    </submittedName>
</protein>
<evidence type="ECO:0000259" key="1">
    <source>
        <dbReference type="Pfam" id="PF01494"/>
    </source>
</evidence>
<dbReference type="Proteomes" id="UP001519332">
    <property type="component" value="Unassembled WGS sequence"/>
</dbReference>
<dbReference type="PRINTS" id="PR00420">
    <property type="entry name" value="RNGMNOXGNASE"/>
</dbReference>
<name>A0ABS4TT87_9PSEU</name>